<sequence>MNNLNQASTWGNYMTRSVSLTVLGLALSSASHAAVLVEYPFAGSLVSTDSSIYSSVSTYDVRSAAIGAADDPGTDYDDDSAISGNDGVFMRAQNTPTNTSPVGVFYHSFSMTVQNLGVGEILNLTTLDFKYYASRIDGTFSLGLYSDAVGYTGTGDKLTTTTNINANEGSTFSIDLTSTNTVAGTAFTGLTNGDTIDFRFYFADNASSINTDNQIHRLDDISINGVVTAIPEPSSAALLGLGLLTLCNRRRR</sequence>
<proteinExistence type="predicted"/>
<protein>
    <submittedName>
        <fullName evidence="3">PEP-CTERM sorting domain-containing protein</fullName>
    </submittedName>
</protein>
<dbReference type="AlphaFoldDB" id="A0A851GJ92"/>
<keyword evidence="1" id="KW-0732">Signal</keyword>
<evidence type="ECO:0000313" key="3">
    <source>
        <dbReference type="EMBL" id="NWK55255.1"/>
    </source>
</evidence>
<keyword evidence="4" id="KW-1185">Reference proteome</keyword>
<organism evidence="3 4">
    <name type="scientific">Oceaniferula marina</name>
    <dbReference type="NCBI Taxonomy" id="2748318"/>
    <lineage>
        <taxon>Bacteria</taxon>
        <taxon>Pseudomonadati</taxon>
        <taxon>Verrucomicrobiota</taxon>
        <taxon>Verrucomicrobiia</taxon>
        <taxon>Verrucomicrobiales</taxon>
        <taxon>Verrucomicrobiaceae</taxon>
        <taxon>Oceaniferula</taxon>
    </lineage>
</organism>
<evidence type="ECO:0000256" key="1">
    <source>
        <dbReference type="SAM" id="SignalP"/>
    </source>
</evidence>
<dbReference type="EMBL" id="JACBAZ010000002">
    <property type="protein sequence ID" value="NWK55255.1"/>
    <property type="molecule type" value="Genomic_DNA"/>
</dbReference>
<dbReference type="RefSeq" id="WP_178931782.1">
    <property type="nucleotide sequence ID" value="NZ_JACBAZ010000002.1"/>
</dbReference>
<dbReference type="NCBIfam" id="TIGR02595">
    <property type="entry name" value="PEP_CTERM"/>
    <property type="match status" value="1"/>
</dbReference>
<evidence type="ECO:0000259" key="2">
    <source>
        <dbReference type="Pfam" id="PF07589"/>
    </source>
</evidence>
<gene>
    <name evidence="3" type="ORF">HW115_06510</name>
</gene>
<name>A0A851GJ92_9BACT</name>
<accession>A0A851GJ92</accession>
<comment type="caution">
    <text evidence="3">The sequence shown here is derived from an EMBL/GenBank/DDBJ whole genome shotgun (WGS) entry which is preliminary data.</text>
</comment>
<dbReference type="Pfam" id="PF07589">
    <property type="entry name" value="PEP-CTERM"/>
    <property type="match status" value="1"/>
</dbReference>
<dbReference type="Proteomes" id="UP000557872">
    <property type="component" value="Unassembled WGS sequence"/>
</dbReference>
<dbReference type="InterPro" id="IPR013424">
    <property type="entry name" value="Ice-binding_C"/>
</dbReference>
<reference evidence="3 4" key="1">
    <citation type="submission" date="2020-07" db="EMBL/GenBank/DDBJ databases">
        <title>Roseicoccus Jingziensis gen. nov., sp. nov., isolated from coastal seawater.</title>
        <authorList>
            <person name="Feng X."/>
        </authorList>
    </citation>
    <scope>NUCLEOTIDE SEQUENCE [LARGE SCALE GENOMIC DNA]</scope>
    <source>
        <strain evidence="3 4">N1E253</strain>
    </source>
</reference>
<feature type="chain" id="PRO_5032898363" evidence="1">
    <location>
        <begin position="34"/>
        <end position="252"/>
    </location>
</feature>
<feature type="signal peptide" evidence="1">
    <location>
        <begin position="1"/>
        <end position="33"/>
    </location>
</feature>
<feature type="domain" description="Ice-binding protein C-terminal" evidence="2">
    <location>
        <begin position="229"/>
        <end position="251"/>
    </location>
</feature>
<evidence type="ECO:0000313" key="4">
    <source>
        <dbReference type="Proteomes" id="UP000557872"/>
    </source>
</evidence>